<evidence type="ECO:0000256" key="5">
    <source>
        <dbReference type="SAM" id="MobiDB-lite"/>
    </source>
</evidence>
<dbReference type="Gene3D" id="4.10.240.10">
    <property type="entry name" value="Zn(2)-C6 fungal-type DNA-binding domain"/>
    <property type="match status" value="1"/>
</dbReference>
<reference evidence="8" key="1">
    <citation type="journal article" date="2017" name="Genome Biol.">
        <title>Comparative genomics reveals high biological diversity and specific adaptations in the industrially and medically important fungal genus Aspergillus.</title>
        <authorList>
            <person name="de Vries R.P."/>
            <person name="Riley R."/>
            <person name="Wiebenga A."/>
            <person name="Aguilar-Osorio G."/>
            <person name="Amillis S."/>
            <person name="Uchima C.A."/>
            <person name="Anderluh G."/>
            <person name="Asadollahi M."/>
            <person name="Askin M."/>
            <person name="Barry K."/>
            <person name="Battaglia E."/>
            <person name="Bayram O."/>
            <person name="Benocci T."/>
            <person name="Braus-Stromeyer S.A."/>
            <person name="Caldana C."/>
            <person name="Canovas D."/>
            <person name="Cerqueira G.C."/>
            <person name="Chen F."/>
            <person name="Chen W."/>
            <person name="Choi C."/>
            <person name="Clum A."/>
            <person name="Dos Santos R.A."/>
            <person name="Damasio A.R."/>
            <person name="Diallinas G."/>
            <person name="Emri T."/>
            <person name="Fekete E."/>
            <person name="Flipphi M."/>
            <person name="Freyberg S."/>
            <person name="Gallo A."/>
            <person name="Gournas C."/>
            <person name="Habgood R."/>
            <person name="Hainaut M."/>
            <person name="Harispe M.L."/>
            <person name="Henrissat B."/>
            <person name="Hilden K.S."/>
            <person name="Hope R."/>
            <person name="Hossain A."/>
            <person name="Karabika E."/>
            <person name="Karaffa L."/>
            <person name="Karanyi Z."/>
            <person name="Krasevec N."/>
            <person name="Kuo A."/>
            <person name="Kusch H."/>
            <person name="LaButti K."/>
            <person name="Lagendijk E.L."/>
            <person name="Lapidus A."/>
            <person name="Levasseur A."/>
            <person name="Lindquist E."/>
            <person name="Lipzen A."/>
            <person name="Logrieco A.F."/>
            <person name="MacCabe A."/>
            <person name="Maekelae M.R."/>
            <person name="Malavazi I."/>
            <person name="Melin P."/>
            <person name="Meyer V."/>
            <person name="Mielnichuk N."/>
            <person name="Miskei M."/>
            <person name="Molnar A.P."/>
            <person name="Mule G."/>
            <person name="Ngan C.Y."/>
            <person name="Orejas M."/>
            <person name="Orosz E."/>
            <person name="Ouedraogo J.P."/>
            <person name="Overkamp K.M."/>
            <person name="Park H.-S."/>
            <person name="Perrone G."/>
            <person name="Piumi F."/>
            <person name="Punt P.J."/>
            <person name="Ram A.F."/>
            <person name="Ramon A."/>
            <person name="Rauscher S."/>
            <person name="Record E."/>
            <person name="Riano-Pachon D.M."/>
            <person name="Robert V."/>
            <person name="Roehrig J."/>
            <person name="Ruller R."/>
            <person name="Salamov A."/>
            <person name="Salih N.S."/>
            <person name="Samson R.A."/>
            <person name="Sandor E."/>
            <person name="Sanguinetti M."/>
            <person name="Schuetze T."/>
            <person name="Sepcic K."/>
            <person name="Shelest E."/>
            <person name="Sherlock G."/>
            <person name="Sophianopoulou V."/>
            <person name="Squina F.M."/>
            <person name="Sun H."/>
            <person name="Susca A."/>
            <person name="Todd R.B."/>
            <person name="Tsang A."/>
            <person name="Unkles S.E."/>
            <person name="van de Wiele N."/>
            <person name="van Rossen-Uffink D."/>
            <person name="Oliveira J.V."/>
            <person name="Vesth T.C."/>
            <person name="Visser J."/>
            <person name="Yu J.-H."/>
            <person name="Zhou M."/>
            <person name="Andersen M.R."/>
            <person name="Archer D.B."/>
            <person name="Baker S.E."/>
            <person name="Benoit I."/>
            <person name="Brakhage A.A."/>
            <person name="Braus G.H."/>
            <person name="Fischer R."/>
            <person name="Frisvad J.C."/>
            <person name="Goldman G.H."/>
            <person name="Houbraken J."/>
            <person name="Oakley B."/>
            <person name="Pocsi I."/>
            <person name="Scazzocchio C."/>
            <person name="Seiboth B."/>
            <person name="vanKuyk P.A."/>
            <person name="Wortman J."/>
            <person name="Dyer P.S."/>
            <person name="Grigoriev I.V."/>
        </authorList>
    </citation>
    <scope>NUCLEOTIDE SEQUENCE [LARGE SCALE GENOMIC DNA]</scope>
    <source>
        <strain evidence="8">CBS 583.65</strain>
    </source>
</reference>
<evidence type="ECO:0000313" key="8">
    <source>
        <dbReference type="Proteomes" id="UP000184073"/>
    </source>
</evidence>
<dbReference type="GO" id="GO:0000981">
    <property type="term" value="F:DNA-binding transcription factor activity, RNA polymerase II-specific"/>
    <property type="evidence" value="ECO:0007669"/>
    <property type="project" value="InterPro"/>
</dbReference>
<dbReference type="VEuPathDB" id="FungiDB:ASPVEDRAFT_368002"/>
<keyword evidence="2" id="KW-0238">DNA-binding</keyword>
<evidence type="ECO:0000256" key="4">
    <source>
        <dbReference type="ARBA" id="ARBA00023242"/>
    </source>
</evidence>
<evidence type="ECO:0000313" key="7">
    <source>
        <dbReference type="EMBL" id="OJJ07530.1"/>
    </source>
</evidence>
<dbReference type="EMBL" id="KV878137">
    <property type="protein sequence ID" value="OJJ07530.1"/>
    <property type="molecule type" value="Genomic_DNA"/>
</dbReference>
<dbReference type="GO" id="GO:0008270">
    <property type="term" value="F:zinc ion binding"/>
    <property type="evidence" value="ECO:0007669"/>
    <property type="project" value="InterPro"/>
</dbReference>
<dbReference type="SUPFAM" id="SSF57701">
    <property type="entry name" value="Zn2/Cys6 DNA-binding domain"/>
    <property type="match status" value="1"/>
</dbReference>
<dbReference type="PROSITE" id="PS00463">
    <property type="entry name" value="ZN2_CY6_FUNGAL_1"/>
    <property type="match status" value="1"/>
</dbReference>
<dbReference type="GeneID" id="63726807"/>
<dbReference type="GO" id="GO:0045944">
    <property type="term" value="P:positive regulation of transcription by RNA polymerase II"/>
    <property type="evidence" value="ECO:0007669"/>
    <property type="project" value="TreeGrafter"/>
</dbReference>
<proteinExistence type="predicted"/>
<dbReference type="Pfam" id="PF00172">
    <property type="entry name" value="Zn_clus"/>
    <property type="match status" value="1"/>
</dbReference>
<protein>
    <recommendedName>
        <fullName evidence="6">Zn(2)-C6 fungal-type domain-containing protein</fullName>
    </recommendedName>
</protein>
<keyword evidence="3" id="KW-0804">Transcription</keyword>
<dbReference type="RefSeq" id="XP_040673292.1">
    <property type="nucleotide sequence ID" value="XM_040811296.1"/>
</dbReference>
<evidence type="ECO:0000256" key="1">
    <source>
        <dbReference type="ARBA" id="ARBA00023015"/>
    </source>
</evidence>
<feature type="region of interest" description="Disordered" evidence="5">
    <location>
        <begin position="69"/>
        <end position="164"/>
    </location>
</feature>
<gene>
    <name evidence="7" type="ORF">ASPVEDRAFT_368002</name>
</gene>
<evidence type="ECO:0000259" key="6">
    <source>
        <dbReference type="PROSITE" id="PS50048"/>
    </source>
</evidence>
<dbReference type="InterPro" id="IPR001138">
    <property type="entry name" value="Zn2Cys6_DnaBD"/>
</dbReference>
<dbReference type="GO" id="GO:0000976">
    <property type="term" value="F:transcription cis-regulatory region binding"/>
    <property type="evidence" value="ECO:0007669"/>
    <property type="project" value="TreeGrafter"/>
</dbReference>
<sequence length="631" mass="71060">MAGNQPPAVTPTRTKRESRSRKGCPECRSRKIKCDEQKPECGQCLKTGRSCRILDSLFKPHSYSFMVTPAEKSSPVEVQKSSRQRGGTDARSGDGVSHNDSTNPMERENALQWPISSPNRDNAHQGELDSTTESEARTEHPKTPVAAVSGSEHMDSPARMHESPYSIPAAPSEDCYQDRCEIAFFLRHFSEGPGQWMDVCGGKSYFSQNAVALAHWSPLVRYAACALGAKQLGQTRHPETQIRQTSTQSLMMKALIDSRLGFTWYGAKYYEKAIKLLANQISSKDRSYSLSPNYVYGLGLTPQSGDHISTSEGDGDEFPYSILAACILCQYEDVNSTIRAWSGHLDGTFRLLRPHLTKPGCFETASRVPQPIRALDAVFWFVVINDMLNAFVTRSTTRINPDDLVLWRNMGLPLDSDGHPMTNRAGEAPLEAILFKSLVRMMCQLMNCDLGDITQWTKMNEDFDRWQNAVPQSFYIPIAWPPAEPNPAPIADPFSREIWFASDICAITLAFYHMARMVLLANRPIRHTRDGNDLLGTYHSLQYDLRKHAMEIIPIMHAMPSETVQKYMLQPLYVAGRSLTDDQERRSLLHILRGMGDDFGLFTDYRIQDLCEEWGMPYSGIDRRDGHGILT</sequence>
<dbReference type="Proteomes" id="UP000184073">
    <property type="component" value="Unassembled WGS sequence"/>
</dbReference>
<feature type="domain" description="Zn(2)-C6 fungal-type" evidence="6">
    <location>
        <begin position="23"/>
        <end position="53"/>
    </location>
</feature>
<keyword evidence="8" id="KW-1185">Reference proteome</keyword>
<dbReference type="GO" id="GO:0005634">
    <property type="term" value="C:nucleus"/>
    <property type="evidence" value="ECO:0007669"/>
    <property type="project" value="TreeGrafter"/>
</dbReference>
<dbReference type="SMART" id="SM00066">
    <property type="entry name" value="GAL4"/>
    <property type="match status" value="1"/>
</dbReference>
<evidence type="ECO:0000256" key="3">
    <source>
        <dbReference type="ARBA" id="ARBA00023163"/>
    </source>
</evidence>
<dbReference type="PANTHER" id="PTHR37534">
    <property type="entry name" value="TRANSCRIPTIONAL ACTIVATOR PROTEIN UGA3"/>
    <property type="match status" value="1"/>
</dbReference>
<keyword evidence="1" id="KW-0805">Transcription regulation</keyword>
<dbReference type="AlphaFoldDB" id="A0A1L9Q1A0"/>
<accession>A0A1L9Q1A0</accession>
<dbReference type="PANTHER" id="PTHR37534:SF9">
    <property type="entry name" value="ZN(II)2CYS6 TRANSCRIPTION FACTOR (EUROFUNG)"/>
    <property type="match status" value="1"/>
</dbReference>
<organism evidence="7 8">
    <name type="scientific">Aspergillus versicolor CBS 583.65</name>
    <dbReference type="NCBI Taxonomy" id="1036611"/>
    <lineage>
        <taxon>Eukaryota</taxon>
        <taxon>Fungi</taxon>
        <taxon>Dikarya</taxon>
        <taxon>Ascomycota</taxon>
        <taxon>Pezizomycotina</taxon>
        <taxon>Eurotiomycetes</taxon>
        <taxon>Eurotiomycetidae</taxon>
        <taxon>Eurotiales</taxon>
        <taxon>Aspergillaceae</taxon>
        <taxon>Aspergillus</taxon>
        <taxon>Aspergillus subgen. Nidulantes</taxon>
    </lineage>
</organism>
<feature type="compositionally biased region" description="Basic and acidic residues" evidence="5">
    <location>
        <begin position="152"/>
        <end position="162"/>
    </location>
</feature>
<dbReference type="CDD" id="cd00067">
    <property type="entry name" value="GAL4"/>
    <property type="match status" value="1"/>
</dbReference>
<evidence type="ECO:0000256" key="2">
    <source>
        <dbReference type="ARBA" id="ARBA00023125"/>
    </source>
</evidence>
<dbReference type="InterPro" id="IPR036864">
    <property type="entry name" value="Zn2-C6_fun-type_DNA-bd_sf"/>
</dbReference>
<dbReference type="OrthoDB" id="5418899at2759"/>
<name>A0A1L9Q1A0_ASPVE</name>
<keyword evidence="4" id="KW-0539">Nucleus</keyword>
<dbReference type="STRING" id="1036611.A0A1L9Q1A0"/>
<dbReference type="PROSITE" id="PS50048">
    <property type="entry name" value="ZN2_CY6_FUNGAL_2"/>
    <property type="match status" value="1"/>
</dbReference>
<feature type="region of interest" description="Disordered" evidence="5">
    <location>
        <begin position="1"/>
        <end position="25"/>
    </location>
</feature>